<evidence type="ECO:0000256" key="1">
    <source>
        <dbReference type="ARBA" id="ARBA00022737"/>
    </source>
</evidence>
<dbReference type="InterPro" id="IPR027417">
    <property type="entry name" value="P-loop_NTPase"/>
</dbReference>
<dbReference type="Pfam" id="PF24883">
    <property type="entry name" value="NPHP3_N"/>
    <property type="match status" value="1"/>
</dbReference>
<sequence length="898" mass="101792">MPEPISIAGAAAGLISLALQTVKYLVDFYSDYKHRDESIAKTTSKLQSILGTLDILGNTLENREFATHENNIVDKINSDIYACEEAITELRDEFEKFTNISPKGFQASLKATGRKLEYPFRKSTLEKLNEDIRELQDNLSLTLEVLQLRNTCNLQDDVTDVKALLKLVRASQISSLIRDWLKAPDPVEDYHATFASRHPSTGLWFINDSKFKTWLREDNSFLWLSGFAGCGKSVLTTTAIEHTYLHRASDPCIGIAFFYFNFRDIMKQDASRMLRALLLQLSNQIADGPAILNSLYSRYKDRTLSLPALMDSLKQVVSHFDSVYFIIDALDESPRNGEREIVLDTLACMRSWSVAGGLHILASSRDLPDIREHLSTSENEEVSLKNAGVDKDISHFVSHYLRQNPKMSKWSACHDEIEKALVEQANGMFRWVECQFTSIAKCRSKYHLDRALEALPRSLDETYQRMISDIDPDYIDEAKQLLTLLCFSKRPMKVEEVIDGLAIELSRNKFNKARRVSSGDDILHICSGLVTIGKGSRAEHIPDKLIYDIKVQPAILRIAHFSVKEYLISSRVDSKIGNFALEYRTANVAIAQMCLAYLLDPGFSRETITQSDLEAFPLAPYAAQYWYRHILEDEDPTSPANQLALCLLKDQCNNFHNWARINHRETYKPYGNSKLDALIKPYNSHGNLNWEADIIPGPVYYAACLDLYHPLRGMIDSPRSISSGISHNIKGTAGMFENALIAAVFRRNDRIVELLINEGLDVNLVQGWPCFGTALYLATRQGNRHIVELLISKGADVNLRYKDNGTALFKACQLGFEDIAKLLIRNGAYIEMRVALQWIITEIRFPAHNDDVLNFLSWPMHELDLPMEYFTTPLTEALNKGHKKIVELLIDKGARAIS</sequence>
<keyword evidence="1" id="KW-0677">Repeat</keyword>
<feature type="domain" description="Nephrocystin 3-like N-terminal" evidence="4">
    <location>
        <begin position="201"/>
        <end position="365"/>
    </location>
</feature>
<feature type="domain" description="GPI inositol-deacylase winged helix" evidence="3">
    <location>
        <begin position="477"/>
        <end position="575"/>
    </location>
</feature>
<dbReference type="Proteomes" id="UP000226031">
    <property type="component" value="Unassembled WGS sequence"/>
</dbReference>
<organism evidence="5 6">
    <name type="scientific">[Emmonsia] crescens</name>
    <dbReference type="NCBI Taxonomy" id="73230"/>
    <lineage>
        <taxon>Eukaryota</taxon>
        <taxon>Fungi</taxon>
        <taxon>Dikarya</taxon>
        <taxon>Ascomycota</taxon>
        <taxon>Pezizomycotina</taxon>
        <taxon>Eurotiomycetes</taxon>
        <taxon>Eurotiomycetidae</taxon>
        <taxon>Onygenales</taxon>
        <taxon>Ajellomycetaceae</taxon>
        <taxon>Emergomyces</taxon>
    </lineage>
</organism>
<feature type="repeat" description="ANK" evidence="2">
    <location>
        <begin position="773"/>
        <end position="802"/>
    </location>
</feature>
<keyword evidence="2" id="KW-0040">ANK repeat</keyword>
<dbReference type="Gene3D" id="3.40.50.300">
    <property type="entry name" value="P-loop containing nucleotide triphosphate hydrolases"/>
    <property type="match status" value="1"/>
</dbReference>
<dbReference type="SUPFAM" id="SSF52540">
    <property type="entry name" value="P-loop containing nucleoside triphosphate hydrolases"/>
    <property type="match status" value="1"/>
</dbReference>
<comment type="caution">
    <text evidence="5">The sequence shown here is derived from an EMBL/GenBank/DDBJ whole genome shotgun (WGS) entry which is preliminary data.</text>
</comment>
<evidence type="ECO:0000313" key="6">
    <source>
        <dbReference type="Proteomes" id="UP000226031"/>
    </source>
</evidence>
<dbReference type="SMART" id="SM00248">
    <property type="entry name" value="ANK"/>
    <property type="match status" value="4"/>
</dbReference>
<dbReference type="Gene3D" id="1.25.40.20">
    <property type="entry name" value="Ankyrin repeat-containing domain"/>
    <property type="match status" value="1"/>
</dbReference>
<evidence type="ECO:0000259" key="4">
    <source>
        <dbReference type="Pfam" id="PF24883"/>
    </source>
</evidence>
<feature type="repeat" description="ANK" evidence="2">
    <location>
        <begin position="869"/>
        <end position="898"/>
    </location>
</feature>
<dbReference type="VEuPathDB" id="FungiDB:EMCG_02731"/>
<dbReference type="SUPFAM" id="SSF48403">
    <property type="entry name" value="Ankyrin repeat"/>
    <property type="match status" value="1"/>
</dbReference>
<dbReference type="Pfam" id="PF22939">
    <property type="entry name" value="WHD_GPIID"/>
    <property type="match status" value="1"/>
</dbReference>
<keyword evidence="6" id="KW-1185">Reference proteome</keyword>
<gene>
    <name evidence="5" type="ORF">GX50_05659</name>
</gene>
<dbReference type="PROSITE" id="PS50088">
    <property type="entry name" value="ANK_REPEAT"/>
    <property type="match status" value="2"/>
</dbReference>
<dbReference type="EMBL" id="PDND01000123">
    <property type="protein sequence ID" value="PGH31566.1"/>
    <property type="molecule type" value="Genomic_DNA"/>
</dbReference>
<dbReference type="PANTHER" id="PTHR10039:SF16">
    <property type="entry name" value="GPI INOSITOL-DEACYLASE"/>
    <property type="match status" value="1"/>
</dbReference>
<accession>A0A2B7ZC74</accession>
<dbReference type="InterPro" id="IPR054471">
    <property type="entry name" value="GPIID_WHD"/>
</dbReference>
<dbReference type="AlphaFoldDB" id="A0A2B7ZC74"/>
<evidence type="ECO:0000256" key="2">
    <source>
        <dbReference type="PROSITE-ProRule" id="PRU00023"/>
    </source>
</evidence>
<evidence type="ECO:0000313" key="5">
    <source>
        <dbReference type="EMBL" id="PGH31566.1"/>
    </source>
</evidence>
<dbReference type="InterPro" id="IPR036770">
    <property type="entry name" value="Ankyrin_rpt-contain_sf"/>
</dbReference>
<name>A0A2B7ZC74_9EURO</name>
<dbReference type="STRING" id="73230.A0A2B7ZC74"/>
<reference evidence="5 6" key="1">
    <citation type="submission" date="2017-10" db="EMBL/GenBank/DDBJ databases">
        <title>Comparative genomics in systemic dimorphic fungi from Ajellomycetaceae.</title>
        <authorList>
            <person name="Munoz J.F."/>
            <person name="Mcewen J.G."/>
            <person name="Clay O.K."/>
            <person name="Cuomo C.A."/>
        </authorList>
    </citation>
    <scope>NUCLEOTIDE SEQUENCE [LARGE SCALE GENOMIC DNA]</scope>
    <source>
        <strain evidence="5 6">UAMH4076</strain>
    </source>
</reference>
<dbReference type="InterPro" id="IPR056884">
    <property type="entry name" value="NPHP3-like_N"/>
</dbReference>
<evidence type="ECO:0000259" key="3">
    <source>
        <dbReference type="Pfam" id="PF22939"/>
    </source>
</evidence>
<dbReference type="InterPro" id="IPR002110">
    <property type="entry name" value="Ankyrin_rpt"/>
</dbReference>
<proteinExistence type="predicted"/>
<dbReference type="PROSITE" id="PS50297">
    <property type="entry name" value="ANK_REP_REGION"/>
    <property type="match status" value="2"/>
</dbReference>
<protein>
    <submittedName>
        <fullName evidence="5">Uncharacterized protein</fullName>
    </submittedName>
</protein>
<dbReference type="Pfam" id="PF12796">
    <property type="entry name" value="Ank_2"/>
    <property type="match status" value="1"/>
</dbReference>
<dbReference type="PANTHER" id="PTHR10039">
    <property type="entry name" value="AMELOGENIN"/>
    <property type="match status" value="1"/>
</dbReference>